<comment type="caution">
    <text evidence="2">The sequence shown here is derived from an EMBL/GenBank/DDBJ whole genome shotgun (WGS) entry which is preliminary data.</text>
</comment>
<evidence type="ECO:0000256" key="1">
    <source>
        <dbReference type="ARBA" id="ARBA00023284"/>
    </source>
</evidence>
<dbReference type="InterPro" id="IPR011893">
    <property type="entry name" value="Selenoprotein_Rdx-typ"/>
</dbReference>
<dbReference type="AlphaFoldDB" id="A0A6N7Q7R9"/>
<accession>A0A6N7Q7R9</accession>
<protein>
    <recommendedName>
        <fullName evidence="4">SelT/SelW/SelH family protein</fullName>
    </recommendedName>
</protein>
<dbReference type="SUPFAM" id="SSF52833">
    <property type="entry name" value="Thioredoxin-like"/>
    <property type="match status" value="1"/>
</dbReference>
<dbReference type="InterPro" id="IPR036249">
    <property type="entry name" value="Thioredoxin-like_sf"/>
</dbReference>
<name>A0A6N7Q7R9_9BACT</name>
<dbReference type="Pfam" id="PF10262">
    <property type="entry name" value="Rdx"/>
    <property type="match status" value="1"/>
</dbReference>
<dbReference type="OrthoDB" id="9811366at2"/>
<evidence type="ECO:0008006" key="4">
    <source>
        <dbReference type="Google" id="ProtNLM"/>
    </source>
</evidence>
<keyword evidence="3" id="KW-1185">Reference proteome</keyword>
<evidence type="ECO:0000313" key="2">
    <source>
        <dbReference type="EMBL" id="MRG98354.1"/>
    </source>
</evidence>
<evidence type="ECO:0000313" key="3">
    <source>
        <dbReference type="Proteomes" id="UP000440224"/>
    </source>
</evidence>
<dbReference type="Gene3D" id="3.40.30.10">
    <property type="entry name" value="Glutaredoxin"/>
    <property type="match status" value="1"/>
</dbReference>
<dbReference type="Proteomes" id="UP000440224">
    <property type="component" value="Unassembled WGS sequence"/>
</dbReference>
<dbReference type="EMBL" id="WJIE01000030">
    <property type="protein sequence ID" value="MRG98354.1"/>
    <property type="molecule type" value="Genomic_DNA"/>
</dbReference>
<gene>
    <name evidence="2" type="ORF">GF068_41540</name>
</gene>
<keyword evidence="1" id="KW-0676">Redox-active center</keyword>
<proteinExistence type="predicted"/>
<organism evidence="2 3">
    <name type="scientific">Polyangium spumosum</name>
    <dbReference type="NCBI Taxonomy" id="889282"/>
    <lineage>
        <taxon>Bacteria</taxon>
        <taxon>Pseudomonadati</taxon>
        <taxon>Myxococcota</taxon>
        <taxon>Polyangia</taxon>
        <taxon>Polyangiales</taxon>
        <taxon>Polyangiaceae</taxon>
        <taxon>Polyangium</taxon>
    </lineage>
</organism>
<sequence length="58" mass="6471">MSFAAAIKEAFDVDAKLEIGKPSQFDVLVDQKLIFSKQAEGRFPEIQEVLDAMSKLAR</sequence>
<reference evidence="2 3" key="1">
    <citation type="submission" date="2019-10" db="EMBL/GenBank/DDBJ databases">
        <title>A soil myxobacterium in the family Polyangiaceae.</title>
        <authorList>
            <person name="Li Y."/>
            <person name="Wang J."/>
        </authorList>
    </citation>
    <scope>NUCLEOTIDE SEQUENCE [LARGE SCALE GENOMIC DNA]</scope>
    <source>
        <strain evidence="2 3">DSM 14734</strain>
    </source>
</reference>